<evidence type="ECO:0000256" key="8">
    <source>
        <dbReference type="ARBA" id="ARBA00022692"/>
    </source>
</evidence>
<dbReference type="AlphaFoldDB" id="A0A1X6YX64"/>
<dbReference type="PRINTS" id="PR00344">
    <property type="entry name" value="BCTRLSENSOR"/>
</dbReference>
<proteinExistence type="predicted"/>
<evidence type="ECO:0000256" key="12">
    <source>
        <dbReference type="ARBA" id="ARBA00022989"/>
    </source>
</evidence>
<evidence type="ECO:0000256" key="3">
    <source>
        <dbReference type="ARBA" id="ARBA00012438"/>
    </source>
</evidence>
<dbReference type="InterPro" id="IPR036097">
    <property type="entry name" value="HisK_dim/P_sf"/>
</dbReference>
<keyword evidence="12 18" id="KW-1133">Transmembrane helix</keyword>
<dbReference type="Gene3D" id="3.30.450.20">
    <property type="entry name" value="PAS domain"/>
    <property type="match status" value="1"/>
</dbReference>
<evidence type="ECO:0000256" key="5">
    <source>
        <dbReference type="ARBA" id="ARBA00022519"/>
    </source>
</evidence>
<evidence type="ECO:0000256" key="14">
    <source>
        <dbReference type="ARBA" id="ARBA00023136"/>
    </source>
</evidence>
<keyword evidence="11" id="KW-0067">ATP-binding</keyword>
<keyword evidence="9" id="KW-0547">Nucleotide-binding</keyword>
<dbReference type="PANTHER" id="PTHR43065:SF46">
    <property type="entry name" value="C4-DICARBOXYLATE TRANSPORT SENSOR PROTEIN DCTB"/>
    <property type="match status" value="1"/>
</dbReference>
<evidence type="ECO:0000313" key="21">
    <source>
        <dbReference type="EMBL" id="SLN33930.1"/>
    </source>
</evidence>
<dbReference type="PIRSF" id="PIRSF036431">
    <property type="entry name" value="STHK_DctB"/>
    <property type="match status" value="1"/>
</dbReference>
<dbReference type="GO" id="GO:0000155">
    <property type="term" value="F:phosphorelay sensor kinase activity"/>
    <property type="evidence" value="ECO:0007669"/>
    <property type="project" value="InterPro"/>
</dbReference>
<keyword evidence="14 18" id="KW-0472">Membrane</keyword>
<evidence type="ECO:0000313" key="22">
    <source>
        <dbReference type="Proteomes" id="UP000193495"/>
    </source>
</evidence>
<dbReference type="GO" id="GO:0005524">
    <property type="term" value="F:ATP binding"/>
    <property type="evidence" value="ECO:0007669"/>
    <property type="project" value="UniProtKB-KW"/>
</dbReference>
<feature type="domain" description="Histidine kinase" evidence="19">
    <location>
        <begin position="356"/>
        <end position="569"/>
    </location>
</feature>
<dbReference type="InterPro" id="IPR003594">
    <property type="entry name" value="HATPase_dom"/>
</dbReference>
<comment type="subcellular location">
    <subcellularLocation>
        <location evidence="2">Cell inner membrane</location>
        <topology evidence="2">Multi-pass membrane protein</topology>
    </subcellularLocation>
</comment>
<dbReference type="PANTHER" id="PTHR43065">
    <property type="entry name" value="SENSOR HISTIDINE KINASE"/>
    <property type="match status" value="1"/>
</dbReference>
<dbReference type="EC" id="2.7.13.3" evidence="3"/>
<keyword evidence="4" id="KW-1003">Cell membrane</keyword>
<dbReference type="SUPFAM" id="SSF103190">
    <property type="entry name" value="Sensory domain-like"/>
    <property type="match status" value="1"/>
</dbReference>
<evidence type="ECO:0000256" key="6">
    <source>
        <dbReference type="ARBA" id="ARBA00022553"/>
    </source>
</evidence>
<dbReference type="Proteomes" id="UP000193495">
    <property type="component" value="Unassembled WGS sequence"/>
</dbReference>
<dbReference type="SMART" id="SM00388">
    <property type="entry name" value="HisKA"/>
    <property type="match status" value="1"/>
</dbReference>
<accession>A0A1X6YX64</accession>
<dbReference type="SMART" id="SM00387">
    <property type="entry name" value="HATPase_c"/>
    <property type="match status" value="1"/>
</dbReference>
<dbReference type="EMBL" id="PYGB01000002">
    <property type="protein sequence ID" value="PSK87762.1"/>
    <property type="molecule type" value="Genomic_DNA"/>
</dbReference>
<evidence type="ECO:0000256" key="16">
    <source>
        <dbReference type="ARBA" id="ARBA00073143"/>
    </source>
</evidence>
<evidence type="ECO:0000256" key="4">
    <source>
        <dbReference type="ARBA" id="ARBA00022475"/>
    </source>
</evidence>
<keyword evidence="6" id="KW-0597">Phosphoprotein</keyword>
<evidence type="ECO:0000256" key="10">
    <source>
        <dbReference type="ARBA" id="ARBA00022777"/>
    </source>
</evidence>
<evidence type="ECO:0000256" key="2">
    <source>
        <dbReference type="ARBA" id="ARBA00004429"/>
    </source>
</evidence>
<evidence type="ECO:0000313" key="20">
    <source>
        <dbReference type="EMBL" id="PSK87762.1"/>
    </source>
</evidence>
<evidence type="ECO:0000256" key="17">
    <source>
        <dbReference type="SAM" id="Coils"/>
    </source>
</evidence>
<evidence type="ECO:0000256" key="11">
    <source>
        <dbReference type="ARBA" id="ARBA00022840"/>
    </source>
</evidence>
<dbReference type="InterPro" id="IPR003661">
    <property type="entry name" value="HisK_dim/P_dom"/>
</dbReference>
<dbReference type="PROSITE" id="PS50109">
    <property type="entry name" value="HIS_KIN"/>
    <property type="match status" value="1"/>
</dbReference>
<keyword evidence="5" id="KW-0997">Cell inner membrane</keyword>
<dbReference type="Pfam" id="PF02518">
    <property type="entry name" value="HATPase_c"/>
    <property type="match status" value="1"/>
</dbReference>
<keyword evidence="8 18" id="KW-0812">Transmembrane</keyword>
<feature type="transmembrane region" description="Helical" evidence="18">
    <location>
        <begin position="267"/>
        <end position="288"/>
    </location>
</feature>
<dbReference type="InterPro" id="IPR005467">
    <property type="entry name" value="His_kinase_dom"/>
</dbReference>
<keyword evidence="7 21" id="KW-0808">Transferase</keyword>
<evidence type="ECO:0000256" key="13">
    <source>
        <dbReference type="ARBA" id="ARBA00023012"/>
    </source>
</evidence>
<evidence type="ECO:0000256" key="9">
    <source>
        <dbReference type="ARBA" id="ARBA00022741"/>
    </source>
</evidence>
<keyword evidence="23" id="KW-1185">Reference proteome</keyword>
<comment type="catalytic activity">
    <reaction evidence="1">
        <text>ATP + protein L-histidine = ADP + protein N-phospho-L-histidine.</text>
        <dbReference type="EC" id="2.7.13.3"/>
    </reaction>
</comment>
<dbReference type="FunFam" id="1.10.287.130:FF:000049">
    <property type="entry name" value="C4-dicarboxylate transport sensor protein DctB"/>
    <property type="match status" value="1"/>
</dbReference>
<evidence type="ECO:0000256" key="1">
    <source>
        <dbReference type="ARBA" id="ARBA00000085"/>
    </source>
</evidence>
<keyword evidence="17" id="KW-0175">Coiled coil</keyword>
<sequence>MRVMDGSRIRRALRVLGFLALVAALALAVQHWGYRAALSEMSRRGASDLALASDRLTSELQRYRQLSVLTARHPYLAPRLDGPDGGRATALLRQTADMTGALDIVLLDRFGRQIAAAGSVARRGDAGTPWFERAMDGALGVAHLSSRRYGRRIFLFAAPIFSPDGPVAGAVVVVTDVEAIEAGWRGDPPALFFTDDAGEVFVSNRSELVGRSDLGLVGRVREAGHEIWRMRAGPYLPERGLHLSQPLPVIGLTGEALLDTAPARRIALLQASAAAALCLAFGALLFLATIRRHTLARANARLEERVARRTVALQAVNASLQREVAERAAAEARLRRAQADLVQAGKLSALGQMSAGISHELNQPLMAIRSFAENAETFLSRGNAEAAGRNLERISELARRMGRIIRNLRAFARQESAAVVEVDLVAVVEAALEMAMARARQAEVTVDWTPPKASVPVRGGEVRLQQVVLNLMGNAIDAMEGREEKRLAIEIAQLGDRARLTVRDTGPGIGEPDRIFDPFYTTKEVGASEGMGLGLSISYGLVQSFGGAIRGRNHEEGGAEFTVELDLAKASEAA</sequence>
<evidence type="ECO:0000256" key="15">
    <source>
        <dbReference type="ARBA" id="ARBA00059004"/>
    </source>
</evidence>
<dbReference type="EMBL" id="FWFY01000003">
    <property type="protein sequence ID" value="SLN33930.1"/>
    <property type="molecule type" value="Genomic_DNA"/>
</dbReference>
<evidence type="ECO:0000259" key="19">
    <source>
        <dbReference type="PROSITE" id="PS50109"/>
    </source>
</evidence>
<evidence type="ECO:0000256" key="18">
    <source>
        <dbReference type="SAM" id="Phobius"/>
    </source>
</evidence>
<protein>
    <recommendedName>
        <fullName evidence="16">C4-dicarboxylate transport sensor protein DctB</fullName>
        <ecNumber evidence="3">2.7.13.3</ecNumber>
    </recommendedName>
</protein>
<dbReference type="GO" id="GO:0005886">
    <property type="term" value="C:plasma membrane"/>
    <property type="evidence" value="ECO:0007669"/>
    <property type="project" value="UniProtKB-SubCell"/>
</dbReference>
<dbReference type="Gene3D" id="1.10.287.130">
    <property type="match status" value="1"/>
</dbReference>
<feature type="coiled-coil region" evidence="17">
    <location>
        <begin position="313"/>
        <end position="347"/>
    </location>
</feature>
<dbReference type="InterPro" id="IPR004358">
    <property type="entry name" value="Sig_transdc_His_kin-like_C"/>
</dbReference>
<name>A0A1X6YX64_9RHOB</name>
<dbReference type="Pfam" id="PF00512">
    <property type="entry name" value="HisKA"/>
    <property type="match status" value="1"/>
</dbReference>
<keyword evidence="13" id="KW-0902">Two-component regulatory system</keyword>
<dbReference type="SUPFAM" id="SSF47384">
    <property type="entry name" value="Homodimeric domain of signal transducing histidine kinase"/>
    <property type="match status" value="1"/>
</dbReference>
<dbReference type="InterPro" id="IPR017055">
    <property type="entry name" value="Sig_transdc_His_kinase_DctB"/>
</dbReference>
<reference evidence="20 23" key="2">
    <citation type="submission" date="2018-03" db="EMBL/GenBank/DDBJ databases">
        <title>Genomic Encyclopedia of Archaeal and Bacterial Type Strains, Phase II (KMG-II): from individual species to whole genera.</title>
        <authorList>
            <person name="Goeker M."/>
        </authorList>
    </citation>
    <scope>NUCLEOTIDE SEQUENCE [LARGE SCALE GENOMIC DNA]</scope>
    <source>
        <strain evidence="20 23">DSM 29956</strain>
    </source>
</reference>
<comment type="function">
    <text evidence="15">Member of the two-component regulatory system DctB/DctD involved in the transport of C4-dicarboxylates. DctB functions as a membrane-associated protein kinase that phosphorylates DctD in response to environmental signals.</text>
</comment>
<gene>
    <name evidence="21" type="primary">dctB_1</name>
    <name evidence="20" type="ORF">CLV79_102247</name>
    <name evidence="21" type="ORF">LOS8367_01329</name>
</gene>
<evidence type="ECO:0000313" key="23">
    <source>
        <dbReference type="Proteomes" id="UP000240624"/>
    </source>
</evidence>
<reference evidence="21 22" key="1">
    <citation type="submission" date="2017-03" db="EMBL/GenBank/DDBJ databases">
        <authorList>
            <person name="Afonso C.L."/>
            <person name="Miller P.J."/>
            <person name="Scott M.A."/>
            <person name="Spackman E."/>
            <person name="Goraichik I."/>
            <person name="Dimitrov K.M."/>
            <person name="Suarez D.L."/>
            <person name="Swayne D.E."/>
        </authorList>
    </citation>
    <scope>NUCLEOTIDE SEQUENCE [LARGE SCALE GENOMIC DNA]</scope>
    <source>
        <strain evidence="21 22">CECT 8367</strain>
    </source>
</reference>
<dbReference type="InterPro" id="IPR029151">
    <property type="entry name" value="Sensor-like_sf"/>
</dbReference>
<dbReference type="InterPro" id="IPR036890">
    <property type="entry name" value="HATPase_C_sf"/>
</dbReference>
<organism evidence="21 22">
    <name type="scientific">Limimaricola soesokkakensis</name>
    <dbReference type="NCBI Taxonomy" id="1343159"/>
    <lineage>
        <taxon>Bacteria</taxon>
        <taxon>Pseudomonadati</taxon>
        <taxon>Pseudomonadota</taxon>
        <taxon>Alphaproteobacteria</taxon>
        <taxon>Rhodobacterales</taxon>
        <taxon>Paracoccaceae</taxon>
        <taxon>Limimaricola</taxon>
    </lineage>
</organism>
<keyword evidence="10 20" id="KW-0418">Kinase</keyword>
<dbReference type="Gene3D" id="3.30.565.10">
    <property type="entry name" value="Histidine kinase-like ATPase, C-terminal domain"/>
    <property type="match status" value="1"/>
</dbReference>
<evidence type="ECO:0000256" key="7">
    <source>
        <dbReference type="ARBA" id="ARBA00022679"/>
    </source>
</evidence>
<dbReference type="CDD" id="cd00082">
    <property type="entry name" value="HisKA"/>
    <property type="match status" value="1"/>
</dbReference>
<dbReference type="Proteomes" id="UP000240624">
    <property type="component" value="Unassembled WGS sequence"/>
</dbReference>
<dbReference type="SUPFAM" id="SSF55874">
    <property type="entry name" value="ATPase domain of HSP90 chaperone/DNA topoisomerase II/histidine kinase"/>
    <property type="match status" value="1"/>
</dbReference>